<dbReference type="Proteomes" id="UP001196661">
    <property type="component" value="Unassembled WGS sequence"/>
</dbReference>
<comment type="caution">
    <text evidence="1">The sequence shown here is derived from an EMBL/GenBank/DDBJ whole genome shotgun (WGS) entry which is preliminary data.</text>
</comment>
<reference evidence="1 2" key="1">
    <citation type="journal article" date="2021" name="Mar. Drugs">
        <title>Genome Reduction and Secondary Metabolism of the Marine Sponge-Associated Cyanobacterium Leptothoe.</title>
        <authorList>
            <person name="Konstantinou D."/>
            <person name="Popin R.V."/>
            <person name="Fewer D.P."/>
            <person name="Sivonen K."/>
            <person name="Gkelis S."/>
        </authorList>
    </citation>
    <scope>NUCLEOTIDE SEQUENCE [LARGE SCALE GENOMIC DNA]</scope>
    <source>
        <strain evidence="1 2">TAU-MAC 1615</strain>
    </source>
</reference>
<evidence type="ECO:0000313" key="1">
    <source>
        <dbReference type="EMBL" id="MBT9312293.1"/>
    </source>
</evidence>
<organism evidence="1 2">
    <name type="scientific">Leptothoe kymatousa TAU-MAC 1615</name>
    <dbReference type="NCBI Taxonomy" id="2364775"/>
    <lineage>
        <taxon>Bacteria</taxon>
        <taxon>Bacillati</taxon>
        <taxon>Cyanobacteriota</taxon>
        <taxon>Cyanophyceae</taxon>
        <taxon>Nodosilineales</taxon>
        <taxon>Cymatolegaceae</taxon>
        <taxon>Leptothoe</taxon>
        <taxon>Leptothoe kymatousa</taxon>
    </lineage>
</organism>
<proteinExistence type="predicted"/>
<gene>
    <name evidence="1" type="ORF">IXB28_08765</name>
</gene>
<dbReference type="EMBL" id="JADOER010000007">
    <property type="protein sequence ID" value="MBT9312293.1"/>
    <property type="molecule type" value="Genomic_DNA"/>
</dbReference>
<accession>A0ABS5Y375</accession>
<dbReference type="InterPro" id="IPR010328">
    <property type="entry name" value="DUF928"/>
</dbReference>
<dbReference type="Pfam" id="PF06051">
    <property type="entry name" value="DUF928"/>
    <property type="match status" value="1"/>
</dbReference>
<name>A0ABS5Y375_9CYAN</name>
<keyword evidence="2" id="KW-1185">Reference proteome</keyword>
<evidence type="ECO:0000313" key="2">
    <source>
        <dbReference type="Proteomes" id="UP001196661"/>
    </source>
</evidence>
<protein>
    <submittedName>
        <fullName evidence="1">DUF928 domain-containing protein</fullName>
    </submittedName>
</protein>
<sequence>MVSAEAFPAYKPKPRGIPQVRVSGGTRSPLGTSCIADPQAPQLMSVFPVDDLGYTTNPYPAFQWYMPRNNASHVEFNLYEVVSEENGIYQPVYQTAFVPGSAAGIATLELAQSTGFSPLELNTYYYWSVDVYCPDDTTAVMTAEGFVEVLDPEPALMMSLEDSAGVAQAAIAAENSIWFDATRALTEQLRTNPQDPQAIESWQTLLESIGLDDIATAPLLP</sequence>